<dbReference type="OMA" id="QWDEHKK"/>
<dbReference type="EMBL" id="CAEY01000440">
    <property type="status" value="NOT_ANNOTATED_CDS"/>
    <property type="molecule type" value="Genomic_DNA"/>
</dbReference>
<reference evidence="2" key="2">
    <citation type="submission" date="2015-06" db="UniProtKB">
        <authorList>
            <consortium name="EnsemblMetazoa"/>
        </authorList>
    </citation>
    <scope>IDENTIFICATION</scope>
</reference>
<dbReference type="AlphaFoldDB" id="T1JQN3"/>
<feature type="domain" description="RWD" evidence="1">
    <location>
        <begin position="10"/>
        <end position="115"/>
    </location>
</feature>
<dbReference type="PANTHER" id="PTHR12292">
    <property type="entry name" value="RWD DOMAIN-CONTAINING PROTEIN"/>
    <property type="match status" value="1"/>
</dbReference>
<dbReference type="InterPro" id="IPR032378">
    <property type="entry name" value="ZC3H15/TMA46_C"/>
</dbReference>
<dbReference type="HOGENOM" id="CLU_084528_2_0_1"/>
<dbReference type="InterPro" id="IPR040213">
    <property type="entry name" value="GIR2-like"/>
</dbReference>
<dbReference type="InterPro" id="IPR006575">
    <property type="entry name" value="RWD_dom"/>
</dbReference>
<evidence type="ECO:0000259" key="1">
    <source>
        <dbReference type="PROSITE" id="PS50908"/>
    </source>
</evidence>
<keyword evidence="3" id="KW-1185">Reference proteome</keyword>
<sequence>MSCYLDDQIDELQALEAIYPNELEVISNKPPIKFSVFLNVQSEDHEEYQVKLVFELGENYPEEGPIIEVDEFGGSFEDQDRDELMEMLDIEVANNLGMVMVFTLVSTANEWLQKRCDSLKKRRIEEAERKRLEAEAEEMRRFEGTKVTVESFLAWKREFDAEMAALEKTQVKLEGSNKKLTGRELFEKDKSLIESDLKFLEEEGGEAAVACVDVKVDESLFQDVEDLDIDDVEDE</sequence>
<dbReference type="SMART" id="SM00591">
    <property type="entry name" value="RWD"/>
    <property type="match status" value="1"/>
</dbReference>
<evidence type="ECO:0000313" key="2">
    <source>
        <dbReference type="EnsemblMetazoa" id="tetur01g03840.1"/>
    </source>
</evidence>
<dbReference type="InterPro" id="IPR016135">
    <property type="entry name" value="UBQ-conjugating_enzyme/RWD"/>
</dbReference>
<dbReference type="OrthoDB" id="277175at2759"/>
<dbReference type="SUPFAM" id="SSF54495">
    <property type="entry name" value="UBC-like"/>
    <property type="match status" value="1"/>
</dbReference>
<dbReference type="STRING" id="32264.T1JQN3"/>
<dbReference type="EnsemblMetazoa" id="tetur01g03840.1">
    <property type="protein sequence ID" value="tetur01g03840.1"/>
    <property type="gene ID" value="tetur01g03840"/>
</dbReference>
<reference evidence="3" key="1">
    <citation type="submission" date="2011-08" db="EMBL/GenBank/DDBJ databases">
        <authorList>
            <person name="Rombauts S."/>
        </authorList>
    </citation>
    <scope>NUCLEOTIDE SEQUENCE</scope>
    <source>
        <strain evidence="3">London</strain>
    </source>
</reference>
<evidence type="ECO:0000313" key="3">
    <source>
        <dbReference type="Proteomes" id="UP000015104"/>
    </source>
</evidence>
<protein>
    <recommendedName>
        <fullName evidence="1">RWD domain-containing protein</fullName>
    </recommendedName>
</protein>
<name>T1JQN3_TETUR</name>
<dbReference type="Proteomes" id="UP000015104">
    <property type="component" value="Unassembled WGS sequence"/>
</dbReference>
<dbReference type="eggNOG" id="KOG4018">
    <property type="taxonomic scope" value="Eukaryota"/>
</dbReference>
<dbReference type="KEGG" id="tut:107369050"/>
<organism evidence="2 3">
    <name type="scientific">Tetranychus urticae</name>
    <name type="common">Two-spotted spider mite</name>
    <dbReference type="NCBI Taxonomy" id="32264"/>
    <lineage>
        <taxon>Eukaryota</taxon>
        <taxon>Metazoa</taxon>
        <taxon>Ecdysozoa</taxon>
        <taxon>Arthropoda</taxon>
        <taxon>Chelicerata</taxon>
        <taxon>Arachnida</taxon>
        <taxon>Acari</taxon>
        <taxon>Acariformes</taxon>
        <taxon>Trombidiformes</taxon>
        <taxon>Prostigmata</taxon>
        <taxon>Eleutherengona</taxon>
        <taxon>Raphignathae</taxon>
        <taxon>Tetranychoidea</taxon>
        <taxon>Tetranychidae</taxon>
        <taxon>Tetranychus</taxon>
    </lineage>
</organism>
<dbReference type="Pfam" id="PF16543">
    <property type="entry name" value="DFRP_C"/>
    <property type="match status" value="1"/>
</dbReference>
<dbReference type="Gene3D" id="3.10.110.10">
    <property type="entry name" value="Ubiquitin Conjugating Enzyme"/>
    <property type="match status" value="1"/>
</dbReference>
<accession>T1JQN3</accession>
<proteinExistence type="predicted"/>
<gene>
    <name evidence="2" type="primary">107369050</name>
</gene>
<dbReference type="Pfam" id="PF05773">
    <property type="entry name" value="RWD"/>
    <property type="match status" value="1"/>
</dbReference>
<dbReference type="PROSITE" id="PS50908">
    <property type="entry name" value="RWD"/>
    <property type="match status" value="1"/>
</dbReference>